<evidence type="ECO:0000256" key="1">
    <source>
        <dbReference type="ARBA" id="ARBA00009497"/>
    </source>
</evidence>
<dbReference type="HOGENOM" id="CLU_098183_2_2_12"/>
<dbReference type="InterPro" id="IPR012347">
    <property type="entry name" value="Ferritin-like"/>
</dbReference>
<dbReference type="PANTHER" id="PTHR42932:SF1">
    <property type="entry name" value="GENERAL STRESS PROTEIN 20U"/>
    <property type="match status" value="1"/>
</dbReference>
<keyword evidence="5" id="KW-1185">Reference proteome</keyword>
<dbReference type="AlphaFoldDB" id="F8EXB3"/>
<protein>
    <submittedName>
        <fullName evidence="4">Ferritin Dps family protein</fullName>
    </submittedName>
</protein>
<evidence type="ECO:0000313" key="5">
    <source>
        <dbReference type="Proteomes" id="UP000000503"/>
    </source>
</evidence>
<dbReference type="CDD" id="cd01043">
    <property type="entry name" value="DPS"/>
    <property type="match status" value="1"/>
</dbReference>
<dbReference type="PROSITE" id="PS00818">
    <property type="entry name" value="DPS_1"/>
    <property type="match status" value="1"/>
</dbReference>
<reference evidence="5" key="1">
    <citation type="journal article" date="2013" name="Stand. Genomic Sci.">
        <title>Genome sequence of the thermophilic fresh-water bacterium Spirochaeta caldaria type strain (H1(T)), reclassification of Spirochaeta caldaria, Spirochaeta stenostrepta, and Spirochaeta zuelzerae in the genus Treponema as Treponema caldaria comb. nov., Treponema stenostrepta comb. nov., and Treponema zuelzerae comb. nov., and emendation of the genus Treponema.</title>
        <authorList>
            <person name="Abt B."/>
            <person name="Goker M."/>
            <person name="Scheuner C."/>
            <person name="Han C."/>
            <person name="Lu M."/>
            <person name="Misra M."/>
            <person name="Lapidus A."/>
            <person name="Nolan M."/>
            <person name="Lucas S."/>
            <person name="Hammon N."/>
            <person name="Deshpande S."/>
            <person name="Cheng J.F."/>
            <person name="Tapia R."/>
            <person name="Goodwin L.A."/>
            <person name="Pitluck S."/>
            <person name="Liolios K."/>
            <person name="Pagani I."/>
            <person name="Ivanova N."/>
            <person name="Mavromatis K."/>
            <person name="Mikhailova N."/>
            <person name="Huntemann M."/>
            <person name="Pati A."/>
            <person name="Chen A."/>
            <person name="Palaniappan K."/>
            <person name="Land M."/>
            <person name="Hauser L."/>
            <person name="Jeffries C.D."/>
            <person name="Rohde M."/>
            <person name="Spring S."/>
            <person name="Gronow S."/>
            <person name="Detter J.C."/>
            <person name="Bristow J."/>
            <person name="Eisen J.A."/>
            <person name="Markowitz V."/>
            <person name="Hugenholtz P."/>
            <person name="Kyrpides N.C."/>
            <person name="Woyke T."/>
            <person name="Klenk H.P."/>
        </authorList>
    </citation>
    <scope>NUCLEOTIDE SEQUENCE</scope>
    <source>
        <strain evidence="5">ATCC 51460 / DSM 7334 / H1</strain>
    </source>
</reference>
<dbReference type="EMBL" id="CP002868">
    <property type="protein sequence ID" value="AEJ18856.1"/>
    <property type="molecule type" value="Genomic_DNA"/>
</dbReference>
<comment type="similarity">
    <text evidence="1 2">Belongs to the Dps family.</text>
</comment>
<evidence type="ECO:0000313" key="4">
    <source>
        <dbReference type="EMBL" id="AEJ18856.1"/>
    </source>
</evidence>
<dbReference type="SUPFAM" id="SSF47240">
    <property type="entry name" value="Ferritin-like"/>
    <property type="match status" value="1"/>
</dbReference>
<gene>
    <name evidence="4" type="ordered locus">Spica_0702</name>
</gene>
<dbReference type="InterPro" id="IPR009078">
    <property type="entry name" value="Ferritin-like_SF"/>
</dbReference>
<accession>F8EXB3</accession>
<dbReference type="GO" id="GO:0016722">
    <property type="term" value="F:oxidoreductase activity, acting on metal ions"/>
    <property type="evidence" value="ECO:0007669"/>
    <property type="project" value="InterPro"/>
</dbReference>
<dbReference type="RefSeq" id="WP_013968168.1">
    <property type="nucleotide sequence ID" value="NC_015732.1"/>
</dbReference>
<dbReference type="eggNOG" id="COG0783">
    <property type="taxonomic scope" value="Bacteria"/>
</dbReference>
<dbReference type="KEGG" id="scd:Spica_0702"/>
<evidence type="ECO:0000256" key="2">
    <source>
        <dbReference type="RuleBase" id="RU003875"/>
    </source>
</evidence>
<dbReference type="InterPro" id="IPR023188">
    <property type="entry name" value="DPS_DNA-bd_CS"/>
</dbReference>
<proteinExistence type="inferred from homology"/>
<dbReference type="InterPro" id="IPR008331">
    <property type="entry name" value="Ferritin_DPS_dom"/>
</dbReference>
<dbReference type="OrthoDB" id="9797023at2"/>
<name>F8EXB3_GRAC1</name>
<dbReference type="PANTHER" id="PTHR42932">
    <property type="entry name" value="GENERAL STRESS PROTEIN 20U"/>
    <property type="match status" value="1"/>
</dbReference>
<dbReference type="STRING" id="744872.Spica_0702"/>
<dbReference type="InterPro" id="IPR002177">
    <property type="entry name" value="DPS_DNA-bd"/>
</dbReference>
<dbReference type="Proteomes" id="UP000000503">
    <property type="component" value="Chromosome"/>
</dbReference>
<evidence type="ECO:0000259" key="3">
    <source>
        <dbReference type="Pfam" id="PF00210"/>
    </source>
</evidence>
<dbReference type="Gene3D" id="1.20.1260.10">
    <property type="match status" value="1"/>
</dbReference>
<dbReference type="Pfam" id="PF00210">
    <property type="entry name" value="Ferritin"/>
    <property type="match status" value="1"/>
</dbReference>
<organism evidence="4 5">
    <name type="scientific">Gracilinema caldarium (strain ATCC 51460 / DSM 7334 / H1)</name>
    <name type="common">Treponema caldarium</name>
    <dbReference type="NCBI Taxonomy" id="744872"/>
    <lineage>
        <taxon>Bacteria</taxon>
        <taxon>Pseudomonadati</taxon>
        <taxon>Spirochaetota</taxon>
        <taxon>Spirochaetia</taxon>
        <taxon>Spirochaetales</taxon>
        <taxon>Breznakiellaceae</taxon>
        <taxon>Gracilinema</taxon>
    </lineage>
</organism>
<feature type="domain" description="Ferritin/DPS" evidence="3">
    <location>
        <begin position="6"/>
        <end position="142"/>
    </location>
</feature>
<sequence length="145" mass="16266">MVSIEKRLAKHVSDLAVLFIKLHDYHWHVRGPQFKVLHELTEALYDGVNEQYDAIAERLVQLGGKAPASAAVYARESSISEAGAAFYTADDILSGVIKDFEYLLGEYKVTRKLAADIDDAATDTLFADYIKDLEKQIWMLKAMKA</sequence>
<dbReference type="PRINTS" id="PR01346">
    <property type="entry name" value="HELNAPAPROT"/>
</dbReference>
<dbReference type="PROSITE" id="PS00819">
    <property type="entry name" value="DPS_2"/>
    <property type="match status" value="1"/>
</dbReference>
<dbReference type="GO" id="GO:0008199">
    <property type="term" value="F:ferric iron binding"/>
    <property type="evidence" value="ECO:0007669"/>
    <property type="project" value="InterPro"/>
</dbReference>
<dbReference type="PIRSF" id="PIRSF005900">
    <property type="entry name" value="Dps"/>
    <property type="match status" value="1"/>
</dbReference>